<reference evidence="14" key="1">
    <citation type="submission" date="2020-05" db="EMBL/GenBank/DDBJ databases">
        <title>Phylogenomic resolution of chytrid fungi.</title>
        <authorList>
            <person name="Stajich J.E."/>
            <person name="Amses K."/>
            <person name="Simmons R."/>
            <person name="Seto K."/>
            <person name="Myers J."/>
            <person name="Bonds A."/>
            <person name="Quandt C.A."/>
            <person name="Barry K."/>
            <person name="Liu P."/>
            <person name="Grigoriev I."/>
            <person name="Longcore J.E."/>
            <person name="James T.Y."/>
        </authorList>
    </citation>
    <scope>NUCLEOTIDE SEQUENCE</scope>
    <source>
        <strain evidence="14">PLAUS21</strain>
    </source>
</reference>
<keyword evidence="5" id="KW-0808">Transferase</keyword>
<evidence type="ECO:0000313" key="15">
    <source>
        <dbReference type="Proteomes" id="UP001210925"/>
    </source>
</evidence>
<dbReference type="PANTHER" id="PTHR12313">
    <property type="entry name" value="E3 UBIQUITIN-PROTEIN LIGASE RNF5-RELATED"/>
    <property type="match status" value="1"/>
</dbReference>
<evidence type="ECO:0000256" key="6">
    <source>
        <dbReference type="ARBA" id="ARBA00022723"/>
    </source>
</evidence>
<dbReference type="EMBL" id="JADGKB010000026">
    <property type="protein sequence ID" value="KAJ3258549.1"/>
    <property type="molecule type" value="Genomic_DNA"/>
</dbReference>
<keyword evidence="10 12" id="KW-0472">Membrane</keyword>
<evidence type="ECO:0000256" key="1">
    <source>
        <dbReference type="ARBA" id="ARBA00000900"/>
    </source>
</evidence>
<evidence type="ECO:0000256" key="3">
    <source>
        <dbReference type="ARBA" id="ARBA00004906"/>
    </source>
</evidence>
<evidence type="ECO:0000256" key="10">
    <source>
        <dbReference type="ARBA" id="ARBA00023136"/>
    </source>
</evidence>
<evidence type="ECO:0000313" key="14">
    <source>
        <dbReference type="EMBL" id="KAJ3258549.1"/>
    </source>
</evidence>
<sequence length="420" mass="47207">MSQLEATVESLTLNAIYDACGEIESELKSDVDPFANPINKQEPNTQVIDDDMDPFAEILSSESIPPELRPRKRAAYSYVYKGGKPETVEKQSEKEKEKTEEEILFECNICLDTASNPVVTMCGHLYCWPCISKWMNSGQTSSNTCPICKSGIQKENIIPIYVRGREQDDPRFKEKRPSGQRSQPSLFDGITFNIGVFPFFPFGLQMGINGGNNDENAAFMSRVFLMIATLLDILKAFAVASKYLTVERITVVQIIYCVFHFLSIGGLYISVGYIATTKPLWLSYYCQYGYLLFCLTALLYETWHSIYVSRAVLKQLRIRRGLVNASKSSNETHAFNSIYYLIGAGISLDWIGYIMFTVAWFAGPQYSRSFGAIGATLGMGHILFLGLIFKYLKEVNIKGSNKKDSTSVMETKTTEQSSKV</sequence>
<feature type="transmembrane region" description="Helical" evidence="12">
    <location>
        <begin position="369"/>
        <end position="392"/>
    </location>
</feature>
<dbReference type="GO" id="GO:0005783">
    <property type="term" value="C:endoplasmic reticulum"/>
    <property type="evidence" value="ECO:0007669"/>
    <property type="project" value="InterPro"/>
</dbReference>
<dbReference type="GO" id="GO:0008270">
    <property type="term" value="F:zinc ion binding"/>
    <property type="evidence" value="ECO:0007669"/>
    <property type="project" value="UniProtKB-KW"/>
</dbReference>
<dbReference type="SUPFAM" id="SSF57850">
    <property type="entry name" value="RING/U-box"/>
    <property type="match status" value="1"/>
</dbReference>
<dbReference type="InterPro" id="IPR013083">
    <property type="entry name" value="Znf_RING/FYVE/PHD"/>
</dbReference>
<dbReference type="Pfam" id="PF13445">
    <property type="entry name" value="zf-RING_UBOX"/>
    <property type="match status" value="1"/>
</dbReference>
<comment type="catalytic activity">
    <reaction evidence="1">
        <text>S-ubiquitinyl-[E2 ubiquitin-conjugating enzyme]-L-cysteine + [acceptor protein]-L-lysine = [E2 ubiquitin-conjugating enzyme]-L-cysteine + N(6)-ubiquitinyl-[acceptor protein]-L-lysine.</text>
        <dbReference type="EC" id="2.3.2.27"/>
    </reaction>
</comment>
<feature type="domain" description="RING-type" evidence="13">
    <location>
        <begin position="107"/>
        <end position="149"/>
    </location>
</feature>
<feature type="transmembrane region" description="Helical" evidence="12">
    <location>
        <begin position="185"/>
        <end position="204"/>
    </location>
</feature>
<keyword evidence="15" id="KW-1185">Reference proteome</keyword>
<keyword evidence="12" id="KW-1133">Transmembrane helix</keyword>
<dbReference type="AlphaFoldDB" id="A0AAD5UHY9"/>
<gene>
    <name evidence="14" type="ORF">HK103_003509</name>
</gene>
<organism evidence="14 15">
    <name type="scientific">Boothiomyces macroporosus</name>
    <dbReference type="NCBI Taxonomy" id="261099"/>
    <lineage>
        <taxon>Eukaryota</taxon>
        <taxon>Fungi</taxon>
        <taxon>Fungi incertae sedis</taxon>
        <taxon>Chytridiomycota</taxon>
        <taxon>Chytridiomycota incertae sedis</taxon>
        <taxon>Chytridiomycetes</taxon>
        <taxon>Rhizophydiales</taxon>
        <taxon>Terramycetaceae</taxon>
        <taxon>Boothiomyces</taxon>
    </lineage>
</organism>
<keyword evidence="9" id="KW-0862">Zinc</keyword>
<comment type="pathway">
    <text evidence="3">Protein modification; protein ubiquitination.</text>
</comment>
<evidence type="ECO:0000256" key="5">
    <source>
        <dbReference type="ARBA" id="ARBA00022679"/>
    </source>
</evidence>
<accession>A0AAD5UHY9</accession>
<keyword evidence="6" id="KW-0479">Metal-binding</keyword>
<keyword evidence="8" id="KW-0833">Ubl conjugation pathway</keyword>
<dbReference type="GO" id="GO:0006511">
    <property type="term" value="P:ubiquitin-dependent protein catabolic process"/>
    <property type="evidence" value="ECO:0007669"/>
    <property type="project" value="InterPro"/>
</dbReference>
<keyword evidence="7 11" id="KW-0863">Zinc-finger</keyword>
<evidence type="ECO:0000256" key="9">
    <source>
        <dbReference type="ARBA" id="ARBA00022833"/>
    </source>
</evidence>
<evidence type="ECO:0000256" key="4">
    <source>
        <dbReference type="ARBA" id="ARBA00012483"/>
    </source>
</evidence>
<dbReference type="InterPro" id="IPR017907">
    <property type="entry name" value="Znf_RING_CS"/>
</dbReference>
<name>A0AAD5UHY9_9FUNG</name>
<dbReference type="EC" id="2.3.2.27" evidence="4"/>
<dbReference type="PROSITE" id="PS50089">
    <property type="entry name" value="ZF_RING_2"/>
    <property type="match status" value="1"/>
</dbReference>
<dbReference type="CDD" id="cd16534">
    <property type="entry name" value="RING-HC_RNF5-like"/>
    <property type="match status" value="1"/>
</dbReference>
<dbReference type="GO" id="GO:0061630">
    <property type="term" value="F:ubiquitin protein ligase activity"/>
    <property type="evidence" value="ECO:0007669"/>
    <property type="project" value="UniProtKB-EC"/>
</dbReference>
<evidence type="ECO:0000256" key="8">
    <source>
        <dbReference type="ARBA" id="ARBA00022786"/>
    </source>
</evidence>
<dbReference type="InterPro" id="IPR027370">
    <property type="entry name" value="Znf-RING_euk"/>
</dbReference>
<keyword evidence="12" id="KW-0812">Transmembrane</keyword>
<evidence type="ECO:0000259" key="13">
    <source>
        <dbReference type="PROSITE" id="PS50089"/>
    </source>
</evidence>
<feature type="transmembrane region" description="Helical" evidence="12">
    <location>
        <begin position="281"/>
        <end position="300"/>
    </location>
</feature>
<proteinExistence type="predicted"/>
<feature type="transmembrane region" description="Helical" evidence="12">
    <location>
        <begin position="224"/>
        <end position="244"/>
    </location>
</feature>
<dbReference type="InterPro" id="IPR001841">
    <property type="entry name" value="Znf_RING"/>
</dbReference>
<comment type="subcellular location">
    <subcellularLocation>
        <location evidence="2">Endomembrane system</location>
    </subcellularLocation>
</comment>
<evidence type="ECO:0000256" key="7">
    <source>
        <dbReference type="ARBA" id="ARBA00022771"/>
    </source>
</evidence>
<protein>
    <recommendedName>
        <fullName evidence="4">RING-type E3 ubiquitin transferase</fullName>
        <ecNumber evidence="4">2.3.2.27</ecNumber>
    </recommendedName>
</protein>
<dbReference type="InterPro" id="IPR045103">
    <property type="entry name" value="RNF5/RNF185-like"/>
</dbReference>
<dbReference type="Proteomes" id="UP001210925">
    <property type="component" value="Unassembled WGS sequence"/>
</dbReference>
<comment type="caution">
    <text evidence="14">The sequence shown here is derived from an EMBL/GenBank/DDBJ whole genome shotgun (WGS) entry which is preliminary data.</text>
</comment>
<dbReference type="Gene3D" id="3.30.40.10">
    <property type="entry name" value="Zinc/RING finger domain, C3HC4 (zinc finger)"/>
    <property type="match status" value="1"/>
</dbReference>
<evidence type="ECO:0000256" key="2">
    <source>
        <dbReference type="ARBA" id="ARBA00004308"/>
    </source>
</evidence>
<feature type="transmembrane region" description="Helical" evidence="12">
    <location>
        <begin position="251"/>
        <end position="275"/>
    </location>
</feature>
<feature type="transmembrane region" description="Helical" evidence="12">
    <location>
        <begin position="338"/>
        <end position="363"/>
    </location>
</feature>
<evidence type="ECO:0000256" key="12">
    <source>
        <dbReference type="SAM" id="Phobius"/>
    </source>
</evidence>
<dbReference type="PROSITE" id="PS00518">
    <property type="entry name" value="ZF_RING_1"/>
    <property type="match status" value="1"/>
</dbReference>
<dbReference type="SMART" id="SM00184">
    <property type="entry name" value="RING"/>
    <property type="match status" value="1"/>
</dbReference>
<evidence type="ECO:0000256" key="11">
    <source>
        <dbReference type="PROSITE-ProRule" id="PRU00175"/>
    </source>
</evidence>